<gene>
    <name evidence="2" type="ORF">DM01DRAFT_1336063</name>
</gene>
<name>A0A1X2GGY3_9FUNG</name>
<evidence type="ECO:0000313" key="2">
    <source>
        <dbReference type="EMBL" id="ORX53523.1"/>
    </source>
</evidence>
<sequence>MRLTFLLCSDRLDILPMLLSCLTHLPPGQELFQSLLQFSNRYIKQDASSFLLLVLRAWHRSNAQALAATLAGTVELLIKCIQKTESSAEIIGAQLTDVLVAWWVKDDSGLGVYLDNAPLMTVMTQLAALVDKTWPEDWQAKPNPPFTKRRVKKVMIPQSDEESE</sequence>
<organism evidence="2 3">
    <name type="scientific">Hesseltinella vesiculosa</name>
    <dbReference type="NCBI Taxonomy" id="101127"/>
    <lineage>
        <taxon>Eukaryota</taxon>
        <taxon>Fungi</taxon>
        <taxon>Fungi incertae sedis</taxon>
        <taxon>Mucoromycota</taxon>
        <taxon>Mucoromycotina</taxon>
        <taxon>Mucoromycetes</taxon>
        <taxon>Mucorales</taxon>
        <taxon>Cunninghamellaceae</taxon>
        <taxon>Hesseltinella</taxon>
    </lineage>
</organism>
<evidence type="ECO:0000256" key="1">
    <source>
        <dbReference type="SAM" id="MobiDB-lite"/>
    </source>
</evidence>
<dbReference type="AlphaFoldDB" id="A0A1X2GGY3"/>
<comment type="caution">
    <text evidence="2">The sequence shown here is derived from an EMBL/GenBank/DDBJ whole genome shotgun (WGS) entry which is preliminary data.</text>
</comment>
<dbReference type="EMBL" id="MCGT01000015">
    <property type="protein sequence ID" value="ORX53523.1"/>
    <property type="molecule type" value="Genomic_DNA"/>
</dbReference>
<feature type="region of interest" description="Disordered" evidence="1">
    <location>
        <begin position="140"/>
        <end position="164"/>
    </location>
</feature>
<reference evidence="2 3" key="1">
    <citation type="submission" date="2016-07" db="EMBL/GenBank/DDBJ databases">
        <title>Pervasive Adenine N6-methylation of Active Genes in Fungi.</title>
        <authorList>
            <consortium name="DOE Joint Genome Institute"/>
            <person name="Mondo S.J."/>
            <person name="Dannebaum R.O."/>
            <person name="Kuo R.C."/>
            <person name="Labutti K."/>
            <person name="Haridas S."/>
            <person name="Kuo A."/>
            <person name="Salamov A."/>
            <person name="Ahrendt S.R."/>
            <person name="Lipzen A."/>
            <person name="Sullivan W."/>
            <person name="Andreopoulos W.B."/>
            <person name="Clum A."/>
            <person name="Lindquist E."/>
            <person name="Daum C."/>
            <person name="Ramamoorthy G.K."/>
            <person name="Gryganskyi A."/>
            <person name="Culley D."/>
            <person name="Magnuson J.K."/>
            <person name="James T.Y."/>
            <person name="O'Malley M.A."/>
            <person name="Stajich J.E."/>
            <person name="Spatafora J.W."/>
            <person name="Visel A."/>
            <person name="Grigoriev I.V."/>
        </authorList>
    </citation>
    <scope>NUCLEOTIDE SEQUENCE [LARGE SCALE GENOMIC DNA]</scope>
    <source>
        <strain evidence="2 3">NRRL 3301</strain>
    </source>
</reference>
<dbReference type="Proteomes" id="UP000242146">
    <property type="component" value="Unassembled WGS sequence"/>
</dbReference>
<proteinExistence type="predicted"/>
<evidence type="ECO:0000313" key="3">
    <source>
        <dbReference type="Proteomes" id="UP000242146"/>
    </source>
</evidence>
<protein>
    <submittedName>
        <fullName evidence="2">Uncharacterized protein</fullName>
    </submittedName>
</protein>
<keyword evidence="3" id="KW-1185">Reference proteome</keyword>
<accession>A0A1X2GGY3</accession>